<evidence type="ECO:0000313" key="3">
    <source>
        <dbReference type="Proteomes" id="UP000593575"/>
    </source>
</evidence>
<dbReference type="AlphaFoldDB" id="A0A7J9IP46"/>
<gene>
    <name evidence="2" type="ORF">Goarm_019709</name>
</gene>
<comment type="caution">
    <text evidence="2">The sequence shown here is derived from an EMBL/GenBank/DDBJ whole genome shotgun (WGS) entry which is preliminary data.</text>
</comment>
<dbReference type="InterPro" id="IPR048354">
    <property type="entry name" value="TOD1_MUCI70_glycTrfase_dom"/>
</dbReference>
<reference evidence="2 3" key="1">
    <citation type="journal article" date="2019" name="Genome Biol. Evol.">
        <title>Insights into the evolution of the New World diploid cottons (Gossypium, subgenus Houzingenia) based on genome sequencing.</title>
        <authorList>
            <person name="Grover C.E."/>
            <person name="Arick M.A. 2nd"/>
            <person name="Thrash A."/>
            <person name="Conover J.L."/>
            <person name="Sanders W.S."/>
            <person name="Peterson D.G."/>
            <person name="Frelichowski J.E."/>
            <person name="Scheffler J.A."/>
            <person name="Scheffler B.E."/>
            <person name="Wendel J.F."/>
        </authorList>
    </citation>
    <scope>NUCLEOTIDE SEQUENCE [LARGE SCALE GENOMIC DNA]</scope>
    <source>
        <strain evidence="2">6</strain>
        <tissue evidence="2">Leaf</tissue>
    </source>
</reference>
<dbReference type="Proteomes" id="UP000593575">
    <property type="component" value="Unassembled WGS sequence"/>
</dbReference>
<protein>
    <recommendedName>
        <fullName evidence="1">TOD1/MUCI70 glycosyltransferase-like domain-containing protein</fullName>
    </recommendedName>
</protein>
<dbReference type="EMBL" id="JABFAE010000002">
    <property type="protein sequence ID" value="MBA0822945.1"/>
    <property type="molecule type" value="Genomic_DNA"/>
</dbReference>
<dbReference type="PANTHER" id="PTHR12956:SF61">
    <property type="entry name" value="TRNA (MET) CYTIDINE ACETYLTRANSFERASE-RELATED"/>
    <property type="match status" value="1"/>
</dbReference>
<organism evidence="2 3">
    <name type="scientific">Gossypium armourianum</name>
    <dbReference type="NCBI Taxonomy" id="34283"/>
    <lineage>
        <taxon>Eukaryota</taxon>
        <taxon>Viridiplantae</taxon>
        <taxon>Streptophyta</taxon>
        <taxon>Embryophyta</taxon>
        <taxon>Tracheophyta</taxon>
        <taxon>Spermatophyta</taxon>
        <taxon>Magnoliopsida</taxon>
        <taxon>eudicotyledons</taxon>
        <taxon>Gunneridae</taxon>
        <taxon>Pentapetalae</taxon>
        <taxon>rosids</taxon>
        <taxon>malvids</taxon>
        <taxon>Malvales</taxon>
        <taxon>Malvaceae</taxon>
        <taxon>Malvoideae</taxon>
        <taxon>Gossypium</taxon>
    </lineage>
</organism>
<proteinExistence type="predicted"/>
<dbReference type="PANTHER" id="PTHR12956">
    <property type="entry name" value="ALKALINE CERAMIDASE-RELATED"/>
    <property type="match status" value="1"/>
</dbReference>
<evidence type="ECO:0000313" key="2">
    <source>
        <dbReference type="EMBL" id="MBA0822945.1"/>
    </source>
</evidence>
<dbReference type="Pfam" id="PF04765">
    <property type="entry name" value="TOD1_MUCI70"/>
    <property type="match status" value="1"/>
</dbReference>
<keyword evidence="3" id="KW-1185">Reference proteome</keyword>
<dbReference type="InterPro" id="IPR006852">
    <property type="entry name" value="TOD1_MUCI70"/>
</dbReference>
<feature type="domain" description="TOD1/MUCI70 glycosyltransferase-like" evidence="1">
    <location>
        <begin position="14"/>
        <end position="167"/>
    </location>
</feature>
<name>A0A7J9IP46_9ROSI</name>
<sequence length="215" mass="24479">MPSSSSASPVLHNLTYVLNENPIKSEPHGGSDFGGYPSLKQRNDSFDIKESMAVHCGFIKGSKPGHGTGFDFDESDLAELQQFHDIIVASAIFGNYDVIQQPHNISEEAKKNIPFYMFVDEETEAFMKNRSILSSSKRVGLWRIVVVHNVPYSDARRNGKLRGTLHFMVLFICRWFLKLIKKLLDYMISFPSYGFILKTFCHLRMLKPNCCYIAT</sequence>
<evidence type="ECO:0000259" key="1">
    <source>
        <dbReference type="Pfam" id="PF04765"/>
    </source>
</evidence>
<accession>A0A7J9IP46</accession>